<dbReference type="InterPro" id="IPR006664">
    <property type="entry name" value="OMP_bac"/>
</dbReference>
<name>A0A6N4SU86_CYTH3</name>
<evidence type="ECO:0000256" key="1">
    <source>
        <dbReference type="ARBA" id="ARBA00004442"/>
    </source>
</evidence>
<evidence type="ECO:0000313" key="7">
    <source>
        <dbReference type="EMBL" id="ABG59964.1"/>
    </source>
</evidence>
<dbReference type="SUPFAM" id="SSF103088">
    <property type="entry name" value="OmpA-like"/>
    <property type="match status" value="1"/>
</dbReference>
<reference evidence="7 8" key="1">
    <citation type="journal article" date="2007" name="Appl. Environ. Microbiol.">
        <title>Genome sequence of the cellulolytic gliding bacterium Cytophaga hutchinsonii.</title>
        <authorList>
            <person name="Xie G."/>
            <person name="Bruce D.C."/>
            <person name="Challacombe J.F."/>
            <person name="Chertkov O."/>
            <person name="Detter J.C."/>
            <person name="Gilna P."/>
            <person name="Han C.S."/>
            <person name="Lucas S."/>
            <person name="Misra M."/>
            <person name="Myers G.L."/>
            <person name="Richardson P."/>
            <person name="Tapia R."/>
            <person name="Thayer N."/>
            <person name="Thompson L.S."/>
            <person name="Brettin T.S."/>
            <person name="Henrissat B."/>
            <person name="Wilson D.B."/>
            <person name="McBride M.J."/>
        </authorList>
    </citation>
    <scope>NUCLEOTIDE SEQUENCE [LARGE SCALE GENOMIC DNA]</scope>
    <source>
        <strain evidence="8">ATCC 33406 / DSM 1761 / CIP 103989 / NBRC 15051 / NCIMB 9469 / D465</strain>
    </source>
</reference>
<evidence type="ECO:0000256" key="2">
    <source>
        <dbReference type="ARBA" id="ARBA00023136"/>
    </source>
</evidence>
<dbReference type="Gene3D" id="2.120.10.30">
    <property type="entry name" value="TolB, C-terminal domain"/>
    <property type="match status" value="1"/>
</dbReference>
<dbReference type="Gene3D" id="1.25.40.10">
    <property type="entry name" value="Tetratricopeptide repeat domain"/>
    <property type="match status" value="1"/>
</dbReference>
<dbReference type="InterPro" id="IPR011990">
    <property type="entry name" value="TPR-like_helical_dom_sf"/>
</dbReference>
<dbReference type="InterPro" id="IPR006690">
    <property type="entry name" value="OMPA-like_CS"/>
</dbReference>
<feature type="domain" description="OmpA-like" evidence="6">
    <location>
        <begin position="534"/>
        <end position="648"/>
    </location>
</feature>
<dbReference type="PROSITE" id="PS01068">
    <property type="entry name" value="OMPA_1"/>
    <property type="match status" value="1"/>
</dbReference>
<keyword evidence="3" id="KW-0998">Cell outer membrane</keyword>
<evidence type="ECO:0000256" key="3">
    <source>
        <dbReference type="ARBA" id="ARBA00023237"/>
    </source>
</evidence>
<dbReference type="OrthoDB" id="1488841at2"/>
<dbReference type="Proteomes" id="UP000001822">
    <property type="component" value="Chromosome"/>
</dbReference>
<dbReference type="CDD" id="cd07185">
    <property type="entry name" value="OmpA_C-like"/>
    <property type="match status" value="1"/>
</dbReference>
<dbReference type="InterPro" id="IPR019734">
    <property type="entry name" value="TPR_rpt"/>
</dbReference>
<accession>A0A6N4SU86</accession>
<dbReference type="PROSITE" id="PS51123">
    <property type="entry name" value="OMPA_2"/>
    <property type="match status" value="1"/>
</dbReference>
<keyword evidence="8" id="KW-1185">Reference proteome</keyword>
<dbReference type="SMART" id="SM00028">
    <property type="entry name" value="TPR"/>
    <property type="match status" value="2"/>
</dbReference>
<gene>
    <name evidence="7" type="primary">yiaD</name>
    <name evidence="7" type="ordered locus">CHU_2714</name>
</gene>
<dbReference type="PANTHER" id="PTHR30329:SF21">
    <property type="entry name" value="LIPOPROTEIN YIAD-RELATED"/>
    <property type="match status" value="1"/>
</dbReference>
<dbReference type="InterPro" id="IPR011659">
    <property type="entry name" value="WD40"/>
</dbReference>
<dbReference type="EMBL" id="CP000383">
    <property type="protein sequence ID" value="ABG59964.1"/>
    <property type="molecule type" value="Genomic_DNA"/>
</dbReference>
<organism evidence="7 8">
    <name type="scientific">Cytophaga hutchinsonii (strain ATCC 33406 / DSM 1761 / CIP 103989 / NBRC 15051 / NCIMB 9469 / D465)</name>
    <dbReference type="NCBI Taxonomy" id="269798"/>
    <lineage>
        <taxon>Bacteria</taxon>
        <taxon>Pseudomonadati</taxon>
        <taxon>Bacteroidota</taxon>
        <taxon>Cytophagia</taxon>
        <taxon>Cytophagales</taxon>
        <taxon>Cytophagaceae</taxon>
        <taxon>Cytophaga</taxon>
    </lineage>
</organism>
<dbReference type="AlphaFoldDB" id="A0A6N4SU86"/>
<proteinExistence type="predicted"/>
<dbReference type="InterPro" id="IPR006665">
    <property type="entry name" value="OmpA-like"/>
</dbReference>
<dbReference type="InterPro" id="IPR011042">
    <property type="entry name" value="6-blade_b-propeller_TolB-like"/>
</dbReference>
<dbReference type="SUPFAM" id="SSF48452">
    <property type="entry name" value="TPR-like"/>
    <property type="match status" value="1"/>
</dbReference>
<evidence type="ECO:0000313" key="8">
    <source>
        <dbReference type="Proteomes" id="UP000001822"/>
    </source>
</evidence>
<evidence type="ECO:0000259" key="6">
    <source>
        <dbReference type="PROSITE" id="PS51123"/>
    </source>
</evidence>
<comment type="subcellular location">
    <subcellularLocation>
        <location evidence="1">Cell outer membrane</location>
    </subcellularLocation>
</comment>
<feature type="repeat" description="TPR" evidence="4">
    <location>
        <begin position="26"/>
        <end position="59"/>
    </location>
</feature>
<dbReference type="InterPro" id="IPR050330">
    <property type="entry name" value="Bact_OuterMem_StrucFunc"/>
</dbReference>
<sequence>MNTYKKIFYFSTILFFYSGFSYAQNINLLLRKGNTCYRKGQYKNAAPYYDQVLKTDPENIQALYKSGVCNLFRYSKEQALINFEKVLQKDSSYDKYLYYWLGRANQLNFNFDQADFFYTAFQQKTSKNKIQYKEADRYKYQLKCARNFVANPANYKIQNLGAAVNSSFSDHSPVVSYTDTLLFFTSRRVTNTEAKEEHDGEPFEDIFYSYRNSTGEWSKPELFHLNTSGHDATIQLFDNDTKIFIYSYLHDGDILLAHKNAGTWSTPVPVKEINSADFESDAFMTADGKTLYYATNHFKKNGDLDICFITKKDDNTWSKPQTLSSLINTDEDEDAPYISADGKTMYFSSRGHTSMGGYDIFKSELDSVTGQWQKPVNLGYPVNTPDEDLYFCLSAKTKRAFMSSYRTGGFGEKDIYEIIPVKNIQLLGSVMKGDTSTPFPNVTMQYIPMAGAMKGAQKTQVNTLADGTYTTELLSDNAYLVYISQGKDTLLKDTLVLPLNEFDHYVYKQLYILNIHDTAAVKDSVIHKVTDTIKTIAAAEIAKTVYFESNRADLNAEAKTELNQLGIYLDTHKEANVYISGHADALGSAAINNALSQKRAQAAAVYLKAKGISAARIKVESFGSEKPVETNATVEGRAKNRRVQIVVK</sequence>
<evidence type="ECO:0000256" key="5">
    <source>
        <dbReference type="PROSITE-ProRule" id="PRU00473"/>
    </source>
</evidence>
<dbReference type="InterPro" id="IPR036737">
    <property type="entry name" value="OmpA-like_sf"/>
</dbReference>
<dbReference type="Gene3D" id="3.30.1330.60">
    <property type="entry name" value="OmpA-like domain"/>
    <property type="match status" value="1"/>
</dbReference>
<dbReference type="SUPFAM" id="SSF82171">
    <property type="entry name" value="DPP6 N-terminal domain-like"/>
    <property type="match status" value="1"/>
</dbReference>
<keyword evidence="4" id="KW-0802">TPR repeat</keyword>
<evidence type="ECO:0000256" key="4">
    <source>
        <dbReference type="PROSITE-ProRule" id="PRU00339"/>
    </source>
</evidence>
<dbReference type="Pfam" id="PF00691">
    <property type="entry name" value="OmpA"/>
    <property type="match status" value="1"/>
</dbReference>
<dbReference type="PROSITE" id="PS50005">
    <property type="entry name" value="TPR"/>
    <property type="match status" value="1"/>
</dbReference>
<dbReference type="GO" id="GO:0009279">
    <property type="term" value="C:cell outer membrane"/>
    <property type="evidence" value="ECO:0007669"/>
    <property type="project" value="UniProtKB-SubCell"/>
</dbReference>
<keyword evidence="2 5" id="KW-0472">Membrane</keyword>
<dbReference type="Pfam" id="PF07676">
    <property type="entry name" value="PD40"/>
    <property type="match status" value="1"/>
</dbReference>
<dbReference type="RefSeq" id="WP_011586074.1">
    <property type="nucleotide sequence ID" value="NC_008255.1"/>
</dbReference>
<protein>
    <submittedName>
        <fullName evidence="7">Possible outer membrane protein</fullName>
    </submittedName>
</protein>
<dbReference type="KEGG" id="chu:CHU_2714"/>
<dbReference type="PANTHER" id="PTHR30329">
    <property type="entry name" value="STATOR ELEMENT OF FLAGELLAR MOTOR COMPLEX"/>
    <property type="match status" value="1"/>
</dbReference>
<dbReference type="PRINTS" id="PR01021">
    <property type="entry name" value="OMPADOMAIN"/>
</dbReference>